<dbReference type="CDD" id="cd00085">
    <property type="entry name" value="HNHc"/>
    <property type="match status" value="1"/>
</dbReference>
<reference evidence="1 2" key="1">
    <citation type="journal article" date="2018" name="Nat. Biotechnol.">
        <title>A standardized bacterial taxonomy based on genome phylogeny substantially revises the tree of life.</title>
        <authorList>
            <person name="Parks D.H."/>
            <person name="Chuvochina M."/>
            <person name="Waite D.W."/>
            <person name="Rinke C."/>
            <person name="Skarshewski A."/>
            <person name="Chaumeil P.A."/>
            <person name="Hugenholtz P."/>
        </authorList>
    </citation>
    <scope>NUCLEOTIDE SEQUENCE [LARGE SCALE GENOMIC DNA]</scope>
    <source>
        <strain evidence="1">UBA11978</strain>
    </source>
</reference>
<comment type="caution">
    <text evidence="1">The sequence shown here is derived from an EMBL/GenBank/DDBJ whole genome shotgun (WGS) entry which is preliminary data.</text>
</comment>
<evidence type="ECO:0000313" key="2">
    <source>
        <dbReference type="Proteomes" id="UP000263517"/>
    </source>
</evidence>
<dbReference type="EMBL" id="DNAN01000583">
    <property type="protein sequence ID" value="HAW77331.1"/>
    <property type="molecule type" value="Genomic_DNA"/>
</dbReference>
<accession>A0A350P7R4</accession>
<evidence type="ECO:0008006" key="3">
    <source>
        <dbReference type="Google" id="ProtNLM"/>
    </source>
</evidence>
<proteinExistence type="predicted"/>
<name>A0A350P7R4_9ALTE</name>
<organism evidence="1 2">
    <name type="scientific">Alteromonas australica</name>
    <dbReference type="NCBI Taxonomy" id="589873"/>
    <lineage>
        <taxon>Bacteria</taxon>
        <taxon>Pseudomonadati</taxon>
        <taxon>Pseudomonadota</taxon>
        <taxon>Gammaproteobacteria</taxon>
        <taxon>Alteromonadales</taxon>
        <taxon>Alteromonadaceae</taxon>
        <taxon>Alteromonas/Salinimonas group</taxon>
        <taxon>Alteromonas</taxon>
    </lineage>
</organism>
<gene>
    <name evidence="1" type="ORF">DCW74_16555</name>
</gene>
<dbReference type="Gene3D" id="1.10.30.50">
    <property type="match status" value="1"/>
</dbReference>
<dbReference type="InterPro" id="IPR003615">
    <property type="entry name" value="HNH_nuc"/>
</dbReference>
<dbReference type="AlphaFoldDB" id="A0A350P7R4"/>
<evidence type="ECO:0000313" key="1">
    <source>
        <dbReference type="EMBL" id="HAW77331.1"/>
    </source>
</evidence>
<protein>
    <recommendedName>
        <fullName evidence="3">HNH endonuclease</fullName>
    </recommendedName>
</protein>
<dbReference type="Proteomes" id="UP000263517">
    <property type="component" value="Unassembled WGS sequence"/>
</dbReference>
<sequence length="66" mass="7420">MASFLFVRMELPASRVLSEARKKIVAARQHWKCFKCTNQLASTYQVDHIVGLYAGGTNDESKCKNA</sequence>